<dbReference type="InterPro" id="IPR013341">
    <property type="entry name" value="Mandelate_racemase_N_dom"/>
</dbReference>
<dbReference type="AlphaFoldDB" id="A0A839N3K9"/>
<dbReference type="GO" id="GO:0008869">
    <property type="term" value="F:galactonate dehydratase activity"/>
    <property type="evidence" value="ECO:0007669"/>
    <property type="project" value="UniProtKB-EC"/>
</dbReference>
<dbReference type="InterPro" id="IPR036849">
    <property type="entry name" value="Enolase-like_C_sf"/>
</dbReference>
<gene>
    <name evidence="3" type="ORF">FHU39_001881</name>
</gene>
<dbReference type="SUPFAM" id="SSF54826">
    <property type="entry name" value="Enolase N-terminal domain-like"/>
    <property type="match status" value="1"/>
</dbReference>
<dbReference type="Pfam" id="PF02746">
    <property type="entry name" value="MR_MLE_N"/>
    <property type="match status" value="1"/>
</dbReference>
<dbReference type="SMART" id="SM00922">
    <property type="entry name" value="MR_MLE"/>
    <property type="match status" value="1"/>
</dbReference>
<dbReference type="SUPFAM" id="SSF51604">
    <property type="entry name" value="Enolase C-terminal domain-like"/>
    <property type="match status" value="1"/>
</dbReference>
<dbReference type="RefSeq" id="WP_183320099.1">
    <property type="nucleotide sequence ID" value="NZ_JACHVQ010000001.1"/>
</dbReference>
<protein>
    <submittedName>
        <fullName evidence="3">Galactonate dehydratase</fullName>
        <ecNumber evidence="3">4.2.1.6</ecNumber>
    </submittedName>
</protein>
<dbReference type="InterPro" id="IPR018110">
    <property type="entry name" value="Mandel_Rmase/mucon_lact_enz_CS"/>
</dbReference>
<sequence>MKIVEVKPILIDRYLFVSVTTDTGIVGLGESGVWGFLEASAEVIRKFGDYLIGKDPLKIEHHWQYLYRATHFKGAVIMGALSAIDIALWDIAGKHHGVPVHALLGGAVRDRVRAYHHTFGSTRADIVEAIKAAKDAGFTAVGHLTPFLDESRDVPYSATHVHKISDAIDAVGQYRDAVGHDVDLCIEIHRRLTPAEAVELGNGIAQFRPLFYEDPVMMDNIDDMAYVANKIDIPIATGERYTSLWDFAMLLRRDGAQYFRPDVCLVGGITGAKKIAALAEAHHIGIVPHNPLGPISTIACTHLAAAIPNFTIQEYPSSTWSSFVNRPSESALINGSAEHDGHGYLVVPQEPGLGVSLKESAAEEWPYRPRPVDARLHVDGSVVDQ</sequence>
<evidence type="ECO:0000259" key="2">
    <source>
        <dbReference type="SMART" id="SM00922"/>
    </source>
</evidence>
<accession>A0A839N3K9</accession>
<comment type="caution">
    <text evidence="3">The sequence shown here is derived from an EMBL/GenBank/DDBJ whole genome shotgun (WGS) entry which is preliminary data.</text>
</comment>
<reference evidence="3 4" key="1">
    <citation type="submission" date="2020-08" db="EMBL/GenBank/DDBJ databases">
        <title>Sequencing the genomes of 1000 actinobacteria strains.</title>
        <authorList>
            <person name="Klenk H.-P."/>
        </authorList>
    </citation>
    <scope>NUCLEOTIDE SEQUENCE [LARGE SCALE GENOMIC DNA]</scope>
    <source>
        <strain evidence="3 4">DSM 105369</strain>
    </source>
</reference>
<dbReference type="CDD" id="cd03316">
    <property type="entry name" value="MR_like"/>
    <property type="match status" value="1"/>
</dbReference>
<dbReference type="PROSITE" id="PS00908">
    <property type="entry name" value="MR_MLE_1"/>
    <property type="match status" value="1"/>
</dbReference>
<evidence type="ECO:0000313" key="4">
    <source>
        <dbReference type="Proteomes" id="UP000559182"/>
    </source>
</evidence>
<feature type="domain" description="Mandelate racemase/muconate lactonizing enzyme C-terminal" evidence="2">
    <location>
        <begin position="123"/>
        <end position="234"/>
    </location>
</feature>
<dbReference type="Gene3D" id="3.30.390.10">
    <property type="entry name" value="Enolase-like, N-terminal domain"/>
    <property type="match status" value="1"/>
</dbReference>
<keyword evidence="1 3" id="KW-0456">Lyase</keyword>
<dbReference type="Proteomes" id="UP000559182">
    <property type="component" value="Unassembled WGS sequence"/>
</dbReference>
<dbReference type="EC" id="4.2.1.6" evidence="3"/>
<dbReference type="InterPro" id="IPR029017">
    <property type="entry name" value="Enolase-like_N"/>
</dbReference>
<organism evidence="3 4">
    <name type="scientific">Flexivirga oryzae</name>
    <dbReference type="NCBI Taxonomy" id="1794944"/>
    <lineage>
        <taxon>Bacteria</taxon>
        <taxon>Bacillati</taxon>
        <taxon>Actinomycetota</taxon>
        <taxon>Actinomycetes</taxon>
        <taxon>Micrococcales</taxon>
        <taxon>Dermacoccaceae</taxon>
        <taxon>Flexivirga</taxon>
    </lineage>
</organism>
<dbReference type="EMBL" id="JACHVQ010000001">
    <property type="protein sequence ID" value="MBB2891897.1"/>
    <property type="molecule type" value="Genomic_DNA"/>
</dbReference>
<dbReference type="Gene3D" id="3.20.20.120">
    <property type="entry name" value="Enolase-like C-terminal domain"/>
    <property type="match status" value="1"/>
</dbReference>
<proteinExistence type="predicted"/>
<dbReference type="InterPro" id="IPR029065">
    <property type="entry name" value="Enolase_C-like"/>
</dbReference>
<dbReference type="GO" id="GO:0009063">
    <property type="term" value="P:amino acid catabolic process"/>
    <property type="evidence" value="ECO:0007669"/>
    <property type="project" value="InterPro"/>
</dbReference>
<dbReference type="SFLD" id="SFLDG00179">
    <property type="entry name" value="mandelate_racemase"/>
    <property type="match status" value="1"/>
</dbReference>
<evidence type="ECO:0000313" key="3">
    <source>
        <dbReference type="EMBL" id="MBB2891897.1"/>
    </source>
</evidence>
<dbReference type="Pfam" id="PF13378">
    <property type="entry name" value="MR_MLE_C"/>
    <property type="match status" value="1"/>
</dbReference>
<dbReference type="InterPro" id="IPR034593">
    <property type="entry name" value="DgoD-like"/>
</dbReference>
<keyword evidence="4" id="KW-1185">Reference proteome</keyword>
<dbReference type="InterPro" id="IPR013342">
    <property type="entry name" value="Mandelate_racemase_C"/>
</dbReference>
<name>A0A839N3K9_9MICO</name>
<dbReference type="SFLD" id="SFLDS00001">
    <property type="entry name" value="Enolase"/>
    <property type="match status" value="1"/>
</dbReference>
<dbReference type="PANTHER" id="PTHR48080:SF2">
    <property type="entry name" value="D-GALACTONATE DEHYDRATASE"/>
    <property type="match status" value="1"/>
</dbReference>
<evidence type="ECO:0000256" key="1">
    <source>
        <dbReference type="ARBA" id="ARBA00023239"/>
    </source>
</evidence>
<dbReference type="PANTHER" id="PTHR48080">
    <property type="entry name" value="D-GALACTONATE DEHYDRATASE-RELATED"/>
    <property type="match status" value="1"/>
</dbReference>